<evidence type="ECO:0000256" key="1">
    <source>
        <dbReference type="SAM" id="MobiDB-lite"/>
    </source>
</evidence>
<reference evidence="3" key="1">
    <citation type="submission" date="2021-02" db="EMBL/GenBank/DDBJ databases">
        <title>Genome sequence Cadophora malorum strain M34.</title>
        <authorList>
            <person name="Stefanovic E."/>
            <person name="Vu D."/>
            <person name="Scully C."/>
            <person name="Dijksterhuis J."/>
            <person name="Roader J."/>
            <person name="Houbraken J."/>
        </authorList>
    </citation>
    <scope>NUCLEOTIDE SEQUENCE</scope>
    <source>
        <strain evidence="3">M34</strain>
    </source>
</reference>
<feature type="compositionally biased region" description="Low complexity" evidence="1">
    <location>
        <begin position="125"/>
        <end position="136"/>
    </location>
</feature>
<keyword evidence="4" id="KW-1185">Reference proteome</keyword>
<gene>
    <name evidence="3" type="ORF">IFR04_011025</name>
</gene>
<dbReference type="EMBL" id="JAFJYH010000206">
    <property type="protein sequence ID" value="KAG4415845.1"/>
    <property type="molecule type" value="Genomic_DNA"/>
</dbReference>
<dbReference type="AlphaFoldDB" id="A0A8H7T6Q8"/>
<dbReference type="Proteomes" id="UP000664132">
    <property type="component" value="Unassembled WGS sequence"/>
</dbReference>
<feature type="chain" id="PRO_5034818017" evidence="2">
    <location>
        <begin position="19"/>
        <end position="215"/>
    </location>
</feature>
<protein>
    <submittedName>
        <fullName evidence="3">Uncharacterized protein</fullName>
    </submittedName>
</protein>
<evidence type="ECO:0000313" key="4">
    <source>
        <dbReference type="Proteomes" id="UP000664132"/>
    </source>
</evidence>
<feature type="region of interest" description="Disordered" evidence="1">
    <location>
        <begin position="120"/>
        <end position="155"/>
    </location>
</feature>
<evidence type="ECO:0000256" key="2">
    <source>
        <dbReference type="SAM" id="SignalP"/>
    </source>
</evidence>
<proteinExistence type="predicted"/>
<evidence type="ECO:0000313" key="3">
    <source>
        <dbReference type="EMBL" id="KAG4415845.1"/>
    </source>
</evidence>
<dbReference type="OrthoDB" id="3560752at2759"/>
<keyword evidence="2" id="KW-0732">Signal</keyword>
<organism evidence="3 4">
    <name type="scientific">Cadophora malorum</name>
    <dbReference type="NCBI Taxonomy" id="108018"/>
    <lineage>
        <taxon>Eukaryota</taxon>
        <taxon>Fungi</taxon>
        <taxon>Dikarya</taxon>
        <taxon>Ascomycota</taxon>
        <taxon>Pezizomycotina</taxon>
        <taxon>Leotiomycetes</taxon>
        <taxon>Helotiales</taxon>
        <taxon>Ploettnerulaceae</taxon>
        <taxon>Cadophora</taxon>
    </lineage>
</organism>
<comment type="caution">
    <text evidence="3">The sequence shown here is derived from an EMBL/GenBank/DDBJ whole genome shotgun (WGS) entry which is preliminary data.</text>
</comment>
<name>A0A8H7T6Q8_9HELO</name>
<feature type="signal peptide" evidence="2">
    <location>
        <begin position="1"/>
        <end position="18"/>
    </location>
</feature>
<feature type="compositionally biased region" description="Low complexity" evidence="1">
    <location>
        <begin position="143"/>
        <end position="155"/>
    </location>
</feature>
<sequence>MRAWVIYSAVAVSSIAAAQDFIVNGNASNLVSCRGSQLRNDYCCFDGTFSGPAWTSDDSITMIRKSLLTIRDTDFKLKLKKRDIVKEMAPGLTCSGFAAITPTNGDASALLASATSAADGEGDETMSISESGEASSTGGGQAGETQQPTTTTSSMSVTYAGAESASATSSSTNGGVVMATQMPLLVVAGKVGGIGWGRRDGKGTGGRYLLAGSAY</sequence>
<accession>A0A8H7T6Q8</accession>